<name>A0A0Q9YP66_9GAMM</name>
<accession>A0A0Q9YP66</accession>
<dbReference type="InterPro" id="IPR017464">
    <property type="entry name" value="Sugar_tfrase_EpsB_2"/>
</dbReference>
<evidence type="ECO:0000256" key="1">
    <source>
        <dbReference type="ARBA" id="ARBA00004141"/>
    </source>
</evidence>
<dbReference type="EMBL" id="LKHV02000001">
    <property type="protein sequence ID" value="MCS5709148.1"/>
    <property type="molecule type" value="Genomic_DNA"/>
</dbReference>
<keyword evidence="11" id="KW-1185">Reference proteome</keyword>
<sequence>MGTIRIFRQYVATRFIVLATIEAFIFIFSLYFGLMAGLRVSWLELLDYINLLAPEAIFFATVMLISLSIVGLYQRRLKNGRVEMISRVVLGVGIGTILIHQISYTLPELDMGREAWLSVISIAFIGVLITRLLMFQALSSQALQRRVLVLGSGEKAASLKESASKFANGQFQIVEYVPLVDITKGVGSNLLLATESNLLEIAKRVKADEIVVAVDNKKESFPTNALLRCKLFGIEVNDIVTFYEREAGIIKIDWISPSWFIFADGFQRGKWRKRLKRYSDVVCSAGLLFLFWPIMLLVSFAIYVEDRGKGPLLYKQKRVGENGKIFELLKFRSMKVDAEKNGIPQWAQQNDNRITRVGHVIRRLRFDEFPQIINVFRGEMSFVGPRPERPEFVENLQKTIPYYQERHAVKPGITGWAQVCYPYGATEQDAFEKLQYDLYYVKNNSLFLDFVILLQTAEVVLLRRGSR</sequence>
<evidence type="ECO:0000256" key="2">
    <source>
        <dbReference type="ARBA" id="ARBA00006464"/>
    </source>
</evidence>
<dbReference type="GO" id="GO:0009242">
    <property type="term" value="P:colanic acid biosynthetic process"/>
    <property type="evidence" value="ECO:0007669"/>
    <property type="project" value="TreeGrafter"/>
</dbReference>
<evidence type="ECO:0000259" key="8">
    <source>
        <dbReference type="Pfam" id="PF02397"/>
    </source>
</evidence>
<dbReference type="EC" id="2.7.8.40" evidence="9"/>
<evidence type="ECO:0000313" key="9">
    <source>
        <dbReference type="EMBL" id="KRG17923.1"/>
    </source>
</evidence>
<evidence type="ECO:0000256" key="7">
    <source>
        <dbReference type="SAM" id="Phobius"/>
    </source>
</evidence>
<evidence type="ECO:0000256" key="6">
    <source>
        <dbReference type="ARBA" id="ARBA00023136"/>
    </source>
</evidence>
<comment type="caution">
    <text evidence="9">The sequence shown here is derived from an EMBL/GenBank/DDBJ whole genome shotgun (WGS) entry which is preliminary data.</text>
</comment>
<evidence type="ECO:0000313" key="10">
    <source>
        <dbReference type="EMBL" id="MCS5709148.1"/>
    </source>
</evidence>
<dbReference type="PANTHER" id="PTHR30576">
    <property type="entry name" value="COLANIC BIOSYNTHESIS UDP-GLUCOSE LIPID CARRIER TRANSFERASE"/>
    <property type="match status" value="1"/>
</dbReference>
<keyword evidence="3 9" id="KW-0808">Transferase</keyword>
<feature type="transmembrane region" description="Helical" evidence="7">
    <location>
        <begin position="115"/>
        <end position="135"/>
    </location>
</feature>
<reference evidence="10" key="3">
    <citation type="submission" date="2021-06" db="EMBL/GenBank/DDBJ databases">
        <title>Genomic Description and Analysis of Intracellular Bacteria, Candidatus Berkiella cookevillensis and Candidatus Berkiella aquae.</title>
        <authorList>
            <person name="Kidane D.T."/>
            <person name="Mehari Y.T."/>
            <person name="Rice F.C."/>
            <person name="Arivett B.A."/>
            <person name="Farone A.L."/>
            <person name="Berk S.G."/>
            <person name="Farone M.B."/>
        </authorList>
    </citation>
    <scope>NUCLEOTIDE SEQUENCE</scope>
    <source>
        <strain evidence="10">CC99</strain>
    </source>
</reference>
<feature type="transmembrane region" description="Helical" evidence="7">
    <location>
        <begin position="281"/>
        <end position="304"/>
    </location>
</feature>
<evidence type="ECO:0000256" key="4">
    <source>
        <dbReference type="ARBA" id="ARBA00022692"/>
    </source>
</evidence>
<feature type="domain" description="Bacterial sugar transferase" evidence="8">
    <location>
        <begin position="276"/>
        <end position="461"/>
    </location>
</feature>
<dbReference type="GO" id="GO:0016020">
    <property type="term" value="C:membrane"/>
    <property type="evidence" value="ECO:0007669"/>
    <property type="project" value="UniProtKB-SubCell"/>
</dbReference>
<gene>
    <name evidence="9" type="primary">wecA</name>
    <name evidence="10" type="ORF">CC99x_009545</name>
    <name evidence="9" type="ORF">CC99x_01879</name>
</gene>
<dbReference type="InterPro" id="IPR017475">
    <property type="entry name" value="EPS_sugar_tfrase"/>
</dbReference>
<dbReference type="AlphaFoldDB" id="A0A0Q9YP66"/>
<feature type="transmembrane region" description="Helical" evidence="7">
    <location>
        <begin position="12"/>
        <end position="36"/>
    </location>
</feature>
<organism evidence="9">
    <name type="scientific">Candidatus Berkiella cookevillensis</name>
    <dbReference type="NCBI Taxonomy" id="437022"/>
    <lineage>
        <taxon>Bacteria</taxon>
        <taxon>Pseudomonadati</taxon>
        <taxon>Pseudomonadota</taxon>
        <taxon>Gammaproteobacteria</taxon>
        <taxon>Candidatus Berkiellales</taxon>
        <taxon>Candidatus Berkiellaceae</taxon>
        <taxon>Candidatus Berkiella</taxon>
    </lineage>
</organism>
<comment type="subcellular location">
    <subcellularLocation>
        <location evidence="1">Membrane</location>
        <topology evidence="1">Multi-pass membrane protein</topology>
    </subcellularLocation>
</comment>
<comment type="similarity">
    <text evidence="2">Belongs to the bacterial sugar transferase family.</text>
</comment>
<dbReference type="PATRIC" id="fig|1590042.3.peg.1912"/>
<keyword evidence="4 7" id="KW-0812">Transmembrane</keyword>
<evidence type="ECO:0000256" key="3">
    <source>
        <dbReference type="ARBA" id="ARBA00022679"/>
    </source>
</evidence>
<protein>
    <submittedName>
        <fullName evidence="10">TIGR03013 family PEP-CTERM/XrtA system glycosyltransferase</fullName>
    </submittedName>
    <submittedName>
        <fullName evidence="9">UDP-N-acetylgalactosamine-undecaprenyl-phosphate N-acetylgalactosaminephosphotransferase</fullName>
        <ecNumber evidence="9">2.7.8.40</ecNumber>
    </submittedName>
</protein>
<feature type="transmembrane region" description="Helical" evidence="7">
    <location>
        <begin position="85"/>
        <end position="103"/>
    </location>
</feature>
<dbReference type="STRING" id="437022.CC99x_01879"/>
<dbReference type="Proteomes" id="UP000051494">
    <property type="component" value="Unassembled WGS sequence"/>
</dbReference>
<evidence type="ECO:0000313" key="11">
    <source>
        <dbReference type="Proteomes" id="UP000051494"/>
    </source>
</evidence>
<dbReference type="RefSeq" id="WP_057624988.1">
    <property type="nucleotide sequence ID" value="NZ_LKHV02000001.1"/>
</dbReference>
<reference evidence="10" key="2">
    <citation type="journal article" date="2016" name="Genome Announc.">
        <title>Draft Genome Sequences of Two Novel Amoeba-Resistant Intranuclear Bacteria, 'Candidatus Berkiella cookevillensis' and 'Candidatus Berkiella aquae'.</title>
        <authorList>
            <person name="Mehari Y.T."/>
            <person name="Arivett B.A."/>
            <person name="Farone A.L."/>
            <person name="Gunderson J.H."/>
            <person name="Farone M.B."/>
        </authorList>
    </citation>
    <scope>NUCLEOTIDE SEQUENCE</scope>
    <source>
        <strain evidence="10">CC99</strain>
    </source>
</reference>
<feature type="transmembrane region" description="Helical" evidence="7">
    <location>
        <begin position="56"/>
        <end position="73"/>
    </location>
</feature>
<dbReference type="GO" id="GO:0089702">
    <property type="term" value="F:undecaprenyl-phosphate glucose phosphotransferase activity"/>
    <property type="evidence" value="ECO:0007669"/>
    <property type="project" value="TreeGrafter"/>
</dbReference>
<dbReference type="EMBL" id="LKHV01000010">
    <property type="protein sequence ID" value="KRG17923.1"/>
    <property type="molecule type" value="Genomic_DNA"/>
</dbReference>
<dbReference type="NCBIfam" id="TIGR03025">
    <property type="entry name" value="EPS_sugtrans"/>
    <property type="match status" value="1"/>
</dbReference>
<dbReference type="PANTHER" id="PTHR30576:SF21">
    <property type="entry name" value="UDP-GLUCOSE:UNDECAPRENYL-PHOSPHATE GLUCOSE-1-PHOSPHATE TRANSFERASE"/>
    <property type="match status" value="1"/>
</dbReference>
<evidence type="ECO:0000256" key="5">
    <source>
        <dbReference type="ARBA" id="ARBA00022989"/>
    </source>
</evidence>
<keyword evidence="5 7" id="KW-1133">Transmembrane helix</keyword>
<dbReference type="InterPro" id="IPR003362">
    <property type="entry name" value="Bact_transf"/>
</dbReference>
<reference evidence="9" key="1">
    <citation type="submission" date="2015-09" db="EMBL/GenBank/DDBJ databases">
        <title>Draft Genome Sequences of Two Novel Amoeba-resistant Intranuclear Bacteria, Candidatus Berkiella cookevillensis and Candidatus Berkiella aquae.</title>
        <authorList>
            <person name="Mehari Y.T."/>
            <person name="Arivett B.A."/>
            <person name="Farone A.L."/>
            <person name="Gunderson J.H."/>
            <person name="Farone M.B."/>
        </authorList>
    </citation>
    <scope>NUCLEOTIDE SEQUENCE [LARGE SCALE GENOMIC DNA]</scope>
    <source>
        <strain evidence="9">CC99</strain>
    </source>
</reference>
<dbReference type="Pfam" id="PF02397">
    <property type="entry name" value="Bac_transf"/>
    <property type="match status" value="1"/>
</dbReference>
<keyword evidence="6 7" id="KW-0472">Membrane</keyword>
<dbReference type="OrthoDB" id="9808602at2"/>
<dbReference type="NCBIfam" id="TIGR03013">
    <property type="entry name" value="EpsB_2"/>
    <property type="match status" value="1"/>
</dbReference>
<proteinExistence type="inferred from homology"/>